<feature type="domain" description="VWFA" evidence="1">
    <location>
        <begin position="395"/>
        <end position="580"/>
    </location>
</feature>
<dbReference type="RefSeq" id="WP_341836180.1">
    <property type="nucleotide sequence ID" value="NZ_CP149822.1"/>
</dbReference>
<accession>A0ABZ2YNK7</accession>
<evidence type="ECO:0000313" key="2">
    <source>
        <dbReference type="EMBL" id="WZN41325.1"/>
    </source>
</evidence>
<gene>
    <name evidence="2" type="ORF">WJU16_25505</name>
</gene>
<dbReference type="PANTHER" id="PTHR41248">
    <property type="entry name" value="NORD PROTEIN"/>
    <property type="match status" value="1"/>
</dbReference>
<evidence type="ECO:0000313" key="3">
    <source>
        <dbReference type="Proteomes" id="UP001485459"/>
    </source>
</evidence>
<organism evidence="2 3">
    <name type="scientific">Chitinophaga pollutisoli</name>
    <dbReference type="NCBI Taxonomy" id="3133966"/>
    <lineage>
        <taxon>Bacteria</taxon>
        <taxon>Pseudomonadati</taxon>
        <taxon>Bacteroidota</taxon>
        <taxon>Chitinophagia</taxon>
        <taxon>Chitinophagales</taxon>
        <taxon>Chitinophagaceae</taxon>
        <taxon>Chitinophaga</taxon>
    </lineage>
</organism>
<dbReference type="PANTHER" id="PTHR41248:SF1">
    <property type="entry name" value="NORD PROTEIN"/>
    <property type="match status" value="1"/>
</dbReference>
<dbReference type="SMART" id="SM00327">
    <property type="entry name" value="VWA"/>
    <property type="match status" value="1"/>
</dbReference>
<dbReference type="Pfam" id="PF00092">
    <property type="entry name" value="VWA"/>
    <property type="match status" value="1"/>
</dbReference>
<evidence type="ECO:0000259" key="1">
    <source>
        <dbReference type="PROSITE" id="PS50234"/>
    </source>
</evidence>
<keyword evidence="3" id="KW-1185">Reference proteome</keyword>
<dbReference type="SUPFAM" id="SSF53300">
    <property type="entry name" value="vWA-like"/>
    <property type="match status" value="1"/>
</dbReference>
<protein>
    <submittedName>
        <fullName evidence="2">VWA domain-containing protein</fullName>
    </submittedName>
</protein>
<dbReference type="EMBL" id="CP149822">
    <property type="protein sequence ID" value="WZN41325.1"/>
    <property type="molecule type" value="Genomic_DNA"/>
</dbReference>
<dbReference type="Gene3D" id="3.40.50.410">
    <property type="entry name" value="von Willebrand factor, type A domain"/>
    <property type="match status" value="1"/>
</dbReference>
<dbReference type="InterPro" id="IPR036465">
    <property type="entry name" value="vWFA_dom_sf"/>
</dbReference>
<name>A0ABZ2YNK7_9BACT</name>
<dbReference type="InterPro" id="IPR051928">
    <property type="entry name" value="NorD/CobT"/>
</dbReference>
<dbReference type="InterPro" id="IPR002035">
    <property type="entry name" value="VWF_A"/>
</dbReference>
<proteinExistence type="predicted"/>
<reference evidence="3" key="1">
    <citation type="submission" date="2024-03" db="EMBL/GenBank/DDBJ databases">
        <title>Chitinophaga horti sp. nov., isolated from garden soil.</title>
        <authorList>
            <person name="Lee D.S."/>
            <person name="Han D.M."/>
            <person name="Baek J.H."/>
            <person name="Choi D.G."/>
            <person name="Jeon J.H."/>
            <person name="Jeon C.O."/>
        </authorList>
    </citation>
    <scope>NUCLEOTIDE SEQUENCE [LARGE SCALE GENOMIC DNA]</scope>
    <source>
        <strain evidence="3">GPA1</strain>
    </source>
</reference>
<sequence length="584" mass="66486">MALDEYIFGRVVRYFRQRKAQAEDVSRTVSLEPLRPRLTLLARALTGRPVEIFPAVKEGGYKGDSFFLPEKCGLFSSGDLNAAFYIFRVLYLSVQQQLGLNGYSTVSLTDKEALVRAANAAPEVLAAMQAAYPESPGLYERLRAGIPVEQDAPFDDAWFFGRWMPDVRESAKPEALSAFPAGSAVTAPEQPTIVQARPVEEIITIAVDIRQQEDYVLTHNFEKVDTADEFSGSWRDFDGEDELEKHQDALRELNMKYTVRVNDTVHSVYETGYTGNTTAAESKDNTTEGKFVSYDEWDCFRENYKRAFSKVFPIRQPFTDAAYCEQTIAAHRMALEQLRRILASINNQWARQRFQLHGNEIDTDRVTDRFADLLAGQTPSERVYLADRKKEKDLSILLLLDLSLSSDSYAAGNRVIDISKQTAILFGEILHESGIDFSICGFYSQTRNYTAYITLKDFDDNWRTARYAVGAPQPEGYTRIGPALRHSGALLQQREGRHKWIILLSDGKPNDFDRYEGRYGIADVRQALRELSQRHIQTYALAIEAAARYYLPQMFGHDHYQVISSPNALFTKLIKLYERIRYSS</sequence>
<dbReference type="Proteomes" id="UP001485459">
    <property type="component" value="Chromosome"/>
</dbReference>
<dbReference type="PROSITE" id="PS50234">
    <property type="entry name" value="VWFA"/>
    <property type="match status" value="1"/>
</dbReference>